<name>A0A511KMG9_RHOTO</name>
<comment type="caution">
    <text evidence="2">The sequence shown here is derived from an EMBL/GenBank/DDBJ whole genome shotgun (WGS) entry which is preliminary data.</text>
</comment>
<protein>
    <submittedName>
        <fullName evidence="2">Uncharacterized protein</fullName>
    </submittedName>
</protein>
<evidence type="ECO:0000256" key="1">
    <source>
        <dbReference type="SAM" id="MobiDB-lite"/>
    </source>
</evidence>
<dbReference type="OrthoDB" id="10305298at2759"/>
<evidence type="ECO:0000313" key="3">
    <source>
        <dbReference type="Proteomes" id="UP000321518"/>
    </source>
</evidence>
<gene>
    <name evidence="2" type="ORF">Rt10032_c16g5606</name>
</gene>
<reference evidence="2 3" key="1">
    <citation type="submission" date="2019-07" db="EMBL/GenBank/DDBJ databases">
        <title>Rhodotorula toruloides NBRC10032 genome sequencing.</title>
        <authorList>
            <person name="Shida Y."/>
            <person name="Takaku H."/>
            <person name="Ogasawara W."/>
            <person name="Mori K."/>
        </authorList>
    </citation>
    <scope>NUCLEOTIDE SEQUENCE [LARGE SCALE GENOMIC DNA]</scope>
    <source>
        <strain evidence="2 3">NBRC10032</strain>
    </source>
</reference>
<feature type="region of interest" description="Disordered" evidence="1">
    <location>
        <begin position="32"/>
        <end position="51"/>
    </location>
</feature>
<proteinExistence type="predicted"/>
<dbReference type="EMBL" id="BJWK01000016">
    <property type="protein sequence ID" value="GEM11589.1"/>
    <property type="molecule type" value="Genomic_DNA"/>
</dbReference>
<accession>A0A511KMG9</accession>
<evidence type="ECO:0000313" key="2">
    <source>
        <dbReference type="EMBL" id="GEM11589.1"/>
    </source>
</evidence>
<dbReference type="AlphaFoldDB" id="A0A511KMG9"/>
<dbReference type="Proteomes" id="UP000321518">
    <property type="component" value="Unassembled WGS sequence"/>
</dbReference>
<organism evidence="2 3">
    <name type="scientific">Rhodotorula toruloides</name>
    <name type="common">Yeast</name>
    <name type="synonym">Rhodosporidium toruloides</name>
    <dbReference type="NCBI Taxonomy" id="5286"/>
    <lineage>
        <taxon>Eukaryota</taxon>
        <taxon>Fungi</taxon>
        <taxon>Dikarya</taxon>
        <taxon>Basidiomycota</taxon>
        <taxon>Pucciniomycotina</taxon>
        <taxon>Microbotryomycetes</taxon>
        <taxon>Sporidiobolales</taxon>
        <taxon>Sporidiobolaceae</taxon>
        <taxon>Rhodotorula</taxon>
    </lineage>
</organism>
<sequence>MSAQPTFEESAYPPVMQNGLQVALNNREAMDSDVLDESTPHPSQVHDEEERRDAMRIRGGCFEIPCPGFTCDCCVIPCTIA</sequence>